<dbReference type="AlphaFoldDB" id="A0A7X3HG43"/>
<name>A0A7X3HG43_9GAMM</name>
<accession>A0A7X3HG43</accession>
<organism evidence="1 2">
    <name type="scientific">Metapseudomonas otitidis</name>
    <dbReference type="NCBI Taxonomy" id="319939"/>
    <lineage>
        <taxon>Bacteria</taxon>
        <taxon>Pseudomonadati</taxon>
        <taxon>Pseudomonadota</taxon>
        <taxon>Gammaproteobacteria</taxon>
        <taxon>Pseudomonadales</taxon>
        <taxon>Pseudomonadaceae</taxon>
        <taxon>Metapseudomonas</taxon>
    </lineage>
</organism>
<sequence>KKNAFLLGKLGYGYNRILSDFVRSYDPQEIFVFGSSVSSKDFSDEFVSDIGDAEIHMFSIGGSAPECGISNVFRHRISSLKDLSARVQKKTAMEREQIKKEILACRHAQMEYYHS</sequence>
<evidence type="ECO:0000313" key="2">
    <source>
        <dbReference type="Proteomes" id="UP000461288"/>
    </source>
</evidence>
<protein>
    <submittedName>
        <fullName evidence="1">Uncharacterized protein</fullName>
    </submittedName>
</protein>
<comment type="caution">
    <text evidence="1">The sequence shown here is derived from an EMBL/GenBank/DDBJ whole genome shotgun (WGS) entry which is preliminary data.</text>
</comment>
<proteinExistence type="predicted"/>
<feature type="non-terminal residue" evidence="1">
    <location>
        <position position="115"/>
    </location>
</feature>
<gene>
    <name evidence="1" type="ORF">GO594_31060</name>
</gene>
<evidence type="ECO:0000313" key="1">
    <source>
        <dbReference type="EMBL" id="MWK60419.1"/>
    </source>
</evidence>
<feature type="non-terminal residue" evidence="1">
    <location>
        <position position="1"/>
    </location>
</feature>
<dbReference type="RefSeq" id="WP_160483476.1">
    <property type="nucleotide sequence ID" value="NZ_WTFN01000418.1"/>
</dbReference>
<dbReference type="Proteomes" id="UP000461288">
    <property type="component" value="Unassembled WGS sequence"/>
</dbReference>
<reference evidence="1 2" key="1">
    <citation type="submission" date="2019-12" db="EMBL/GenBank/DDBJ databases">
        <title>Draft genome sequence of Pseudomonas otitidis recovered from a chicken carcass.</title>
        <authorList>
            <person name="Vieira T.R."/>
            <person name="Oliviera E.F.C."/>
            <person name="Silva N.M.V."/>
            <person name="Sambrano G.E."/>
            <person name="Cibulski S.P."/>
            <person name="Cardoso M.R.I."/>
        </authorList>
    </citation>
    <scope>NUCLEOTIDE SEQUENCE [LARGE SCALE GENOMIC DNA]</scope>
    <source>
        <strain evidence="1 2">25_K</strain>
    </source>
</reference>
<dbReference type="EMBL" id="WTFN01000418">
    <property type="protein sequence ID" value="MWK60419.1"/>
    <property type="molecule type" value="Genomic_DNA"/>
</dbReference>